<dbReference type="RefSeq" id="WP_183930888.1">
    <property type="nucleotide sequence ID" value="NZ_JACIGM010000027.1"/>
</dbReference>
<dbReference type="EMBL" id="JACIGM010000027">
    <property type="protein sequence ID" value="MBB4279350.1"/>
    <property type="molecule type" value="Genomic_DNA"/>
</dbReference>
<sequence length="285" mass="32907">MLKRTPIGTRFFNQMIRANDQACYSALQHAEFARQVAGLALERPDAFTAEIFTDNPYAMRMYRRAGELGPFGAASMMVGLQMSVIASYEYADAFSREIQAFRKKHFPSDADLKREEADEETLRRKMTIWCSDPPPNGYFDTLGYVRHRRNHFAHGFEEIEPAFSSYINQRGYRLNKFWDNGRTETFSFDFQDRNPSSISIEQTFGLINMLRVSIICIDELFANTLPFPDLFATEVRAILTDPRSRGLSRRRIASKARTRLEMSYGYRCSAEIANELTEQAMRGSR</sequence>
<reference evidence="1 2" key="1">
    <citation type="submission" date="2020-08" db="EMBL/GenBank/DDBJ databases">
        <title>Genomic Encyclopedia of Type Strains, Phase IV (KMG-V): Genome sequencing to study the core and pangenomes of soil and plant-associated prokaryotes.</title>
        <authorList>
            <person name="Whitman W."/>
        </authorList>
    </citation>
    <scope>NUCLEOTIDE SEQUENCE [LARGE SCALE GENOMIC DNA]</scope>
    <source>
        <strain evidence="1 2">SEMIA 402</strain>
    </source>
</reference>
<evidence type="ECO:0000313" key="1">
    <source>
        <dbReference type="EMBL" id="MBB4279350.1"/>
    </source>
</evidence>
<comment type="caution">
    <text evidence="1">The sequence shown here is derived from an EMBL/GenBank/DDBJ whole genome shotgun (WGS) entry which is preliminary data.</text>
</comment>
<dbReference type="Proteomes" id="UP000533641">
    <property type="component" value="Unassembled WGS sequence"/>
</dbReference>
<accession>A0A7W6WIS1</accession>
<organism evidence="1 2">
    <name type="scientific">Rhizobium mongolense</name>
    <dbReference type="NCBI Taxonomy" id="57676"/>
    <lineage>
        <taxon>Bacteria</taxon>
        <taxon>Pseudomonadati</taxon>
        <taxon>Pseudomonadota</taxon>
        <taxon>Alphaproteobacteria</taxon>
        <taxon>Hyphomicrobiales</taxon>
        <taxon>Rhizobiaceae</taxon>
        <taxon>Rhizobium/Agrobacterium group</taxon>
        <taxon>Rhizobium</taxon>
    </lineage>
</organism>
<name>A0A7W6WIS1_9HYPH</name>
<proteinExistence type="predicted"/>
<gene>
    <name evidence="1" type="ORF">GGE12_007164</name>
</gene>
<evidence type="ECO:0000313" key="2">
    <source>
        <dbReference type="Proteomes" id="UP000533641"/>
    </source>
</evidence>
<dbReference type="AlphaFoldDB" id="A0A7W6WIS1"/>
<protein>
    <submittedName>
        <fullName evidence="1">Uncharacterized protein</fullName>
    </submittedName>
</protein>